<keyword evidence="3" id="KW-0812">Transmembrane</keyword>
<keyword evidence="8" id="KW-1185">Reference proteome</keyword>
<dbReference type="EMBL" id="FWEW01002308">
    <property type="protein sequence ID" value="SLM38207.1"/>
    <property type="molecule type" value="Genomic_DNA"/>
</dbReference>
<dbReference type="Pfam" id="PF10270">
    <property type="entry name" value="MMgT"/>
    <property type="match status" value="1"/>
</dbReference>
<keyword evidence="4" id="KW-1133">Transmembrane helix</keyword>
<dbReference type="AlphaFoldDB" id="A0A1W5D511"/>
<dbReference type="GO" id="GO:0034975">
    <property type="term" value="P:protein folding in endoplasmic reticulum"/>
    <property type="evidence" value="ECO:0007669"/>
    <property type="project" value="TreeGrafter"/>
</dbReference>
<keyword evidence="5" id="KW-0472">Membrane</keyword>
<evidence type="ECO:0000256" key="5">
    <source>
        <dbReference type="ARBA" id="ARBA00023136"/>
    </source>
</evidence>
<dbReference type="Proteomes" id="UP000192927">
    <property type="component" value="Unassembled WGS sequence"/>
</dbReference>
<evidence type="ECO:0000256" key="6">
    <source>
        <dbReference type="SAM" id="SignalP"/>
    </source>
</evidence>
<evidence type="ECO:0000256" key="1">
    <source>
        <dbReference type="ARBA" id="ARBA00004127"/>
    </source>
</evidence>
<name>A0A1W5D511_9LECA</name>
<dbReference type="InterPro" id="IPR053279">
    <property type="entry name" value="EMC_subunit"/>
</dbReference>
<evidence type="ECO:0000256" key="2">
    <source>
        <dbReference type="ARBA" id="ARBA00006109"/>
    </source>
</evidence>
<evidence type="ECO:0000256" key="3">
    <source>
        <dbReference type="ARBA" id="ARBA00022692"/>
    </source>
</evidence>
<evidence type="ECO:0000313" key="8">
    <source>
        <dbReference type="Proteomes" id="UP000192927"/>
    </source>
</evidence>
<comment type="similarity">
    <text evidence="2">Belongs to the membrane magnesium transporter (TC 1.A.67) family.</text>
</comment>
<comment type="subcellular location">
    <subcellularLocation>
        <location evidence="1">Endomembrane system</location>
        <topology evidence="1">Multi-pass membrane protein</topology>
    </subcellularLocation>
</comment>
<protein>
    <submittedName>
        <fullName evidence="7">Magnesium transporter</fullName>
    </submittedName>
</protein>
<evidence type="ECO:0000313" key="7">
    <source>
        <dbReference type="EMBL" id="SLM38207.1"/>
    </source>
</evidence>
<keyword evidence="6" id="KW-0732">Signal</keyword>
<sequence length="135" mass="14413">MPFLAKSLTALGGLLLAHACYSAHEHSSLLALRPSSPSLHTTSISTTASLPLDITLETIVSVLVICVGLVWGAEALKPISWRVWAGGVEREKAMGRGGAGPYEGLEARVGFWDVRASRREFADWVREGGVAAKGW</sequence>
<proteinExistence type="inferred from homology"/>
<feature type="chain" id="PRO_5012529248" evidence="6">
    <location>
        <begin position="20"/>
        <end position="135"/>
    </location>
</feature>
<dbReference type="PANTHER" id="PTHR28144:SF1">
    <property type="entry name" value="ER MEMBRANE PROTEIN COMPLEX SUBUNIT 5"/>
    <property type="match status" value="1"/>
</dbReference>
<reference evidence="8" key="1">
    <citation type="submission" date="2017-03" db="EMBL/GenBank/DDBJ databases">
        <authorList>
            <person name="Sharma R."/>
            <person name="Thines M."/>
        </authorList>
    </citation>
    <scope>NUCLEOTIDE SEQUENCE [LARGE SCALE GENOMIC DNA]</scope>
</reference>
<evidence type="ECO:0000256" key="4">
    <source>
        <dbReference type="ARBA" id="ARBA00022989"/>
    </source>
</evidence>
<accession>A0A1W5D511</accession>
<dbReference type="PANTHER" id="PTHR28144">
    <property type="entry name" value="ER MEMBRANE PROTEIN COMPLEX SUBUNIT 5"/>
    <property type="match status" value="1"/>
</dbReference>
<organism evidence="7 8">
    <name type="scientific">Lasallia pustulata</name>
    <dbReference type="NCBI Taxonomy" id="136370"/>
    <lineage>
        <taxon>Eukaryota</taxon>
        <taxon>Fungi</taxon>
        <taxon>Dikarya</taxon>
        <taxon>Ascomycota</taxon>
        <taxon>Pezizomycotina</taxon>
        <taxon>Lecanoromycetes</taxon>
        <taxon>OSLEUM clade</taxon>
        <taxon>Umbilicariomycetidae</taxon>
        <taxon>Umbilicariales</taxon>
        <taxon>Umbilicariaceae</taxon>
        <taxon>Lasallia</taxon>
    </lineage>
</organism>
<feature type="signal peptide" evidence="6">
    <location>
        <begin position="1"/>
        <end position="19"/>
    </location>
</feature>
<dbReference type="InterPro" id="IPR018937">
    <property type="entry name" value="MMgT"/>
</dbReference>
<dbReference type="GO" id="GO:0072546">
    <property type="term" value="C:EMC complex"/>
    <property type="evidence" value="ECO:0007669"/>
    <property type="project" value="TreeGrafter"/>
</dbReference>